<keyword evidence="4" id="KW-1185">Reference proteome</keyword>
<feature type="chain" id="PRO_5044270340" evidence="2">
    <location>
        <begin position="21"/>
        <end position="240"/>
    </location>
</feature>
<evidence type="ECO:0000313" key="3">
    <source>
        <dbReference type="EMBL" id="TBU58152.1"/>
    </source>
</evidence>
<name>A0A4Q9PUB5_9APHY</name>
<evidence type="ECO:0000256" key="1">
    <source>
        <dbReference type="SAM" id="MobiDB-lite"/>
    </source>
</evidence>
<evidence type="ECO:0000256" key="2">
    <source>
        <dbReference type="SAM" id="SignalP"/>
    </source>
</evidence>
<feature type="region of interest" description="Disordered" evidence="1">
    <location>
        <begin position="170"/>
        <end position="213"/>
    </location>
</feature>
<organism evidence="3 4">
    <name type="scientific">Dichomitus squalens</name>
    <dbReference type="NCBI Taxonomy" id="114155"/>
    <lineage>
        <taxon>Eukaryota</taxon>
        <taxon>Fungi</taxon>
        <taxon>Dikarya</taxon>
        <taxon>Basidiomycota</taxon>
        <taxon>Agaricomycotina</taxon>
        <taxon>Agaricomycetes</taxon>
        <taxon>Polyporales</taxon>
        <taxon>Polyporaceae</taxon>
        <taxon>Dichomitus</taxon>
    </lineage>
</organism>
<gene>
    <name evidence="3" type="ORF">BD310DRAFT_906727</name>
</gene>
<protein>
    <submittedName>
        <fullName evidence="3">Uncharacterized protein</fullName>
    </submittedName>
</protein>
<dbReference type="Proteomes" id="UP000292082">
    <property type="component" value="Unassembled WGS sequence"/>
</dbReference>
<keyword evidence="2" id="KW-0732">Signal</keyword>
<accession>A0A4Q9PUB5</accession>
<sequence length="240" mass="22775">MYAKAFALLALSALSLSAQAAPAASSSPSNSGSASSSASVTASATETPVTLPIPTQLGFPTSVVTLSYAVDWVNVHADGIASYIGSSALQGVQATLGVMDAQKSIGTATHLTAFIATDANSAPVVMVSSIGGSAITLATGTVGGTTTFGGQAFRTAAPIVLDAQSSSSASSSAASSTDSANSSSNSASSSTSGSNTTSSASSTGTGKNNGGSAGVRVPQSAVVGALAVLGSVAMGAVAVL</sequence>
<feature type="signal peptide" evidence="2">
    <location>
        <begin position="1"/>
        <end position="20"/>
    </location>
</feature>
<proteinExistence type="predicted"/>
<dbReference type="EMBL" id="ML145128">
    <property type="protein sequence ID" value="TBU58152.1"/>
    <property type="molecule type" value="Genomic_DNA"/>
</dbReference>
<dbReference type="AlphaFoldDB" id="A0A4Q9PUB5"/>
<dbReference type="OMA" id="WYGNETT"/>
<evidence type="ECO:0000313" key="4">
    <source>
        <dbReference type="Proteomes" id="UP000292082"/>
    </source>
</evidence>
<reference evidence="3 4" key="1">
    <citation type="submission" date="2019-01" db="EMBL/GenBank/DDBJ databases">
        <title>Draft genome sequences of three monokaryotic isolates of the white-rot basidiomycete fungus Dichomitus squalens.</title>
        <authorList>
            <consortium name="DOE Joint Genome Institute"/>
            <person name="Lopez S.C."/>
            <person name="Andreopoulos B."/>
            <person name="Pangilinan J."/>
            <person name="Lipzen A."/>
            <person name="Riley R."/>
            <person name="Ahrendt S."/>
            <person name="Ng V."/>
            <person name="Barry K."/>
            <person name="Daum C."/>
            <person name="Grigoriev I.V."/>
            <person name="Hilden K.S."/>
            <person name="Makela M.R."/>
            <person name="de Vries R.P."/>
        </authorList>
    </citation>
    <scope>NUCLEOTIDE SEQUENCE [LARGE SCALE GENOMIC DNA]</scope>
    <source>
        <strain evidence="3 4">CBS 464.89</strain>
    </source>
</reference>
<feature type="compositionally biased region" description="Low complexity" evidence="1">
    <location>
        <begin position="170"/>
        <end position="206"/>
    </location>
</feature>